<dbReference type="CDD" id="cd02440">
    <property type="entry name" value="AdoMet_MTases"/>
    <property type="match status" value="1"/>
</dbReference>
<dbReference type="GeneID" id="17308944"/>
<keyword evidence="4" id="KW-0472">Membrane</keyword>
<dbReference type="Pfam" id="PF13424">
    <property type="entry name" value="TPR_12"/>
    <property type="match status" value="1"/>
</dbReference>
<dbReference type="eggNOG" id="KOG4626">
    <property type="taxonomic scope" value="Eukaryota"/>
</dbReference>
<feature type="domain" description="Methyltransferase type 12" evidence="5">
    <location>
        <begin position="332"/>
        <end position="430"/>
    </location>
</feature>
<dbReference type="InterPro" id="IPR029063">
    <property type="entry name" value="SAM-dependent_MTases_sf"/>
</dbReference>
<reference evidence="6 8" key="1">
    <citation type="journal article" date="2012" name="Nature">
        <title>Algal genomes reveal evolutionary mosaicism and the fate of nucleomorphs.</title>
        <authorList>
            <consortium name="DOE Joint Genome Institute"/>
            <person name="Curtis B.A."/>
            <person name="Tanifuji G."/>
            <person name="Burki F."/>
            <person name="Gruber A."/>
            <person name="Irimia M."/>
            <person name="Maruyama S."/>
            <person name="Arias M.C."/>
            <person name="Ball S.G."/>
            <person name="Gile G.H."/>
            <person name="Hirakawa Y."/>
            <person name="Hopkins J.F."/>
            <person name="Kuo A."/>
            <person name="Rensing S.A."/>
            <person name="Schmutz J."/>
            <person name="Symeonidi A."/>
            <person name="Elias M."/>
            <person name="Eveleigh R.J."/>
            <person name="Herman E.K."/>
            <person name="Klute M.J."/>
            <person name="Nakayama T."/>
            <person name="Obornik M."/>
            <person name="Reyes-Prieto A."/>
            <person name="Armbrust E.V."/>
            <person name="Aves S.J."/>
            <person name="Beiko R.G."/>
            <person name="Coutinho P."/>
            <person name="Dacks J.B."/>
            <person name="Durnford D.G."/>
            <person name="Fast N.M."/>
            <person name="Green B.R."/>
            <person name="Grisdale C.J."/>
            <person name="Hempel F."/>
            <person name="Henrissat B."/>
            <person name="Hoppner M.P."/>
            <person name="Ishida K."/>
            <person name="Kim E."/>
            <person name="Koreny L."/>
            <person name="Kroth P.G."/>
            <person name="Liu Y."/>
            <person name="Malik S.B."/>
            <person name="Maier U.G."/>
            <person name="McRose D."/>
            <person name="Mock T."/>
            <person name="Neilson J.A."/>
            <person name="Onodera N.T."/>
            <person name="Poole A.M."/>
            <person name="Pritham E.J."/>
            <person name="Richards T.A."/>
            <person name="Rocap G."/>
            <person name="Roy S.W."/>
            <person name="Sarai C."/>
            <person name="Schaack S."/>
            <person name="Shirato S."/>
            <person name="Slamovits C.H."/>
            <person name="Spencer D.F."/>
            <person name="Suzuki S."/>
            <person name="Worden A.Z."/>
            <person name="Zauner S."/>
            <person name="Barry K."/>
            <person name="Bell C."/>
            <person name="Bharti A.K."/>
            <person name="Crow J.A."/>
            <person name="Grimwood J."/>
            <person name="Kramer R."/>
            <person name="Lindquist E."/>
            <person name="Lucas S."/>
            <person name="Salamov A."/>
            <person name="McFadden G.I."/>
            <person name="Lane C.E."/>
            <person name="Keeling P.J."/>
            <person name="Gray M.W."/>
            <person name="Grigoriev I.V."/>
            <person name="Archibald J.M."/>
        </authorList>
    </citation>
    <scope>NUCLEOTIDE SEQUENCE</scope>
    <source>
        <strain evidence="6 8">CCMP2712</strain>
    </source>
</reference>
<dbReference type="AlphaFoldDB" id="L1JVC1"/>
<keyword evidence="2 3" id="KW-0802">TPR repeat</keyword>
<dbReference type="Pfam" id="PF13181">
    <property type="entry name" value="TPR_8"/>
    <property type="match status" value="1"/>
</dbReference>
<reference evidence="7" key="3">
    <citation type="submission" date="2016-03" db="UniProtKB">
        <authorList>
            <consortium name="EnsemblProtists"/>
        </authorList>
    </citation>
    <scope>IDENTIFICATION</scope>
</reference>
<dbReference type="InterPro" id="IPR011990">
    <property type="entry name" value="TPR-like_helical_dom_sf"/>
</dbReference>
<dbReference type="InterPro" id="IPR019734">
    <property type="entry name" value="TPR_rpt"/>
</dbReference>
<evidence type="ECO:0000313" key="7">
    <source>
        <dbReference type="EnsemblProtists" id="EKX52155"/>
    </source>
</evidence>
<organism evidence="6">
    <name type="scientific">Guillardia theta (strain CCMP2712)</name>
    <name type="common">Cryptophyte</name>
    <dbReference type="NCBI Taxonomy" id="905079"/>
    <lineage>
        <taxon>Eukaryota</taxon>
        <taxon>Cryptophyceae</taxon>
        <taxon>Pyrenomonadales</taxon>
        <taxon>Geminigeraceae</taxon>
        <taxon>Guillardia</taxon>
    </lineage>
</organism>
<evidence type="ECO:0000256" key="3">
    <source>
        <dbReference type="PROSITE-ProRule" id="PRU00339"/>
    </source>
</evidence>
<dbReference type="SMART" id="SM00028">
    <property type="entry name" value="TPR"/>
    <property type="match status" value="4"/>
</dbReference>
<feature type="repeat" description="TPR" evidence="3">
    <location>
        <begin position="108"/>
        <end position="141"/>
    </location>
</feature>
<dbReference type="InterPro" id="IPR013217">
    <property type="entry name" value="Methyltransf_12"/>
</dbReference>
<dbReference type="STRING" id="905079.L1JVC1"/>
<accession>L1JVC1</accession>
<dbReference type="Gene3D" id="3.40.50.150">
    <property type="entry name" value="Vaccinia Virus protein VP39"/>
    <property type="match status" value="1"/>
</dbReference>
<dbReference type="SUPFAM" id="SSF53335">
    <property type="entry name" value="S-adenosyl-L-methionine-dependent methyltransferases"/>
    <property type="match status" value="1"/>
</dbReference>
<dbReference type="InterPro" id="IPR051685">
    <property type="entry name" value="Ycf3/AcsC/BcsC/TPR_MFPF"/>
</dbReference>
<dbReference type="EMBL" id="JH992973">
    <property type="protein sequence ID" value="EKX52155.1"/>
    <property type="molecule type" value="Genomic_DNA"/>
</dbReference>
<evidence type="ECO:0000259" key="5">
    <source>
        <dbReference type="Pfam" id="PF08242"/>
    </source>
</evidence>
<dbReference type="OrthoDB" id="3647at2759"/>
<reference evidence="8" key="2">
    <citation type="submission" date="2012-11" db="EMBL/GenBank/DDBJ databases">
        <authorList>
            <person name="Kuo A."/>
            <person name="Curtis B.A."/>
            <person name="Tanifuji G."/>
            <person name="Burki F."/>
            <person name="Gruber A."/>
            <person name="Irimia M."/>
            <person name="Maruyama S."/>
            <person name="Arias M.C."/>
            <person name="Ball S.G."/>
            <person name="Gile G.H."/>
            <person name="Hirakawa Y."/>
            <person name="Hopkins J.F."/>
            <person name="Rensing S.A."/>
            <person name="Schmutz J."/>
            <person name="Symeonidi A."/>
            <person name="Elias M."/>
            <person name="Eveleigh R.J."/>
            <person name="Herman E.K."/>
            <person name="Klute M.J."/>
            <person name="Nakayama T."/>
            <person name="Obornik M."/>
            <person name="Reyes-Prieto A."/>
            <person name="Armbrust E.V."/>
            <person name="Aves S.J."/>
            <person name="Beiko R.G."/>
            <person name="Coutinho P."/>
            <person name="Dacks J.B."/>
            <person name="Durnford D.G."/>
            <person name="Fast N.M."/>
            <person name="Green B.R."/>
            <person name="Grisdale C."/>
            <person name="Hempe F."/>
            <person name="Henrissat B."/>
            <person name="Hoppner M.P."/>
            <person name="Ishida K.-I."/>
            <person name="Kim E."/>
            <person name="Koreny L."/>
            <person name="Kroth P.G."/>
            <person name="Liu Y."/>
            <person name="Malik S.-B."/>
            <person name="Maier U.G."/>
            <person name="McRose D."/>
            <person name="Mock T."/>
            <person name="Neilson J.A."/>
            <person name="Onodera N.T."/>
            <person name="Poole A.M."/>
            <person name="Pritham E.J."/>
            <person name="Richards T.A."/>
            <person name="Rocap G."/>
            <person name="Roy S.W."/>
            <person name="Sarai C."/>
            <person name="Schaack S."/>
            <person name="Shirato S."/>
            <person name="Slamovits C.H."/>
            <person name="Spencer D.F."/>
            <person name="Suzuki S."/>
            <person name="Worden A.Z."/>
            <person name="Zauner S."/>
            <person name="Barry K."/>
            <person name="Bell C."/>
            <person name="Bharti A.K."/>
            <person name="Crow J.A."/>
            <person name="Grimwood J."/>
            <person name="Kramer R."/>
            <person name="Lindquist E."/>
            <person name="Lucas S."/>
            <person name="Salamov A."/>
            <person name="McFadden G.I."/>
            <person name="Lane C.E."/>
            <person name="Keeling P.J."/>
            <person name="Gray M.W."/>
            <person name="Grigoriev I.V."/>
            <person name="Archibald J.M."/>
        </authorList>
    </citation>
    <scope>NUCLEOTIDE SEQUENCE</scope>
    <source>
        <strain evidence="8">CCMP2712</strain>
    </source>
</reference>
<dbReference type="SUPFAM" id="SSF48452">
    <property type="entry name" value="TPR-like"/>
    <property type="match status" value="1"/>
</dbReference>
<evidence type="ECO:0000313" key="6">
    <source>
        <dbReference type="EMBL" id="EKX52155.1"/>
    </source>
</evidence>
<gene>
    <name evidence="6" type="ORF">GUITHDRAFT_161321</name>
</gene>
<sequence length="530" mass="59245">MNGDKQDKQKLAHAAAVRAKKSKKKAWWAFSRSQIIVSVAVVLLAIGYHLYKNRTSIFGNEKKSQANEALRIGNIHLEQGDFTTAIYYYELATRLYPSLTSAWTNMGTALTSQMRRMLNKEPIYKRAVQAYEKALEVSPSDVDAAFNLGVLHQSMENVDLAIPWYKKALSHDPKHFDALGNLGSALHKKSDLDAAIKAYMEAIEIVRELDQSLVDQQQVSMLYYLAGAAFSSKPAESCGEVNCMEEAVEKLKLSLQHNPKNEEAKHALSALIADPNVTAASNDYISTLFNEYAATFDKSLVQDLNYTVPQQMSDVIATVMTQKRVKSFNKVVDVGCGTGLLGPYLRNVSTSLIGIDLSVEMLEYAQQRQVYDMLYIGEINSTLQLWQNKSDTENFRQLDLITAADVFVYAGDLQPYFQSAAASLKRNGWFVLSLERLEKNESAAEDTNAAEPAAEASGEAKGMKKYSVTDADLKKGWKLQLSGRFAHTRAYVVELAKQHHFQVLYHENIIPRKDNMVDVQGQLLVLQVTK</sequence>
<keyword evidence="4" id="KW-0812">Transmembrane</keyword>
<dbReference type="Pfam" id="PF08242">
    <property type="entry name" value="Methyltransf_12"/>
    <property type="match status" value="1"/>
</dbReference>
<keyword evidence="8" id="KW-1185">Reference proteome</keyword>
<evidence type="ECO:0000256" key="1">
    <source>
        <dbReference type="ARBA" id="ARBA00022737"/>
    </source>
</evidence>
<dbReference type="PANTHER" id="PTHR44943">
    <property type="entry name" value="CELLULOSE SYNTHASE OPERON PROTEIN C"/>
    <property type="match status" value="1"/>
</dbReference>
<evidence type="ECO:0000256" key="4">
    <source>
        <dbReference type="SAM" id="Phobius"/>
    </source>
</evidence>
<evidence type="ECO:0000313" key="8">
    <source>
        <dbReference type="Proteomes" id="UP000011087"/>
    </source>
</evidence>
<dbReference type="PANTHER" id="PTHR44943:SF4">
    <property type="entry name" value="TPR REPEAT-CONTAINING PROTEIN MJ0798"/>
    <property type="match status" value="1"/>
</dbReference>
<feature type="repeat" description="TPR" evidence="3">
    <location>
        <begin position="176"/>
        <end position="209"/>
    </location>
</feature>
<name>L1JVC1_GUITC</name>
<dbReference type="KEGG" id="gtt:GUITHDRAFT_161321"/>
<feature type="repeat" description="TPR" evidence="3">
    <location>
        <begin position="66"/>
        <end position="99"/>
    </location>
</feature>
<dbReference type="OMA" id="YDRFHTV"/>
<evidence type="ECO:0000256" key="2">
    <source>
        <dbReference type="ARBA" id="ARBA00022803"/>
    </source>
</evidence>
<keyword evidence="4" id="KW-1133">Transmembrane helix</keyword>
<dbReference type="Proteomes" id="UP000011087">
    <property type="component" value="Unassembled WGS sequence"/>
</dbReference>
<dbReference type="HOGENOM" id="CLU_034833_1_0_1"/>
<feature type="repeat" description="TPR" evidence="3">
    <location>
        <begin position="142"/>
        <end position="175"/>
    </location>
</feature>
<protein>
    <recommendedName>
        <fullName evidence="5">Methyltransferase type 12 domain-containing protein</fullName>
    </recommendedName>
</protein>
<dbReference type="RefSeq" id="XP_005839135.1">
    <property type="nucleotide sequence ID" value="XM_005839078.1"/>
</dbReference>
<dbReference type="PaxDb" id="55529-EKX52155"/>
<dbReference type="EnsemblProtists" id="EKX52155">
    <property type="protein sequence ID" value="EKX52155"/>
    <property type="gene ID" value="GUITHDRAFT_161321"/>
</dbReference>
<proteinExistence type="predicted"/>
<dbReference type="PROSITE" id="PS50005">
    <property type="entry name" value="TPR"/>
    <property type="match status" value="4"/>
</dbReference>
<dbReference type="Gene3D" id="1.25.40.10">
    <property type="entry name" value="Tetratricopeptide repeat domain"/>
    <property type="match status" value="2"/>
</dbReference>
<feature type="transmembrane region" description="Helical" evidence="4">
    <location>
        <begin position="27"/>
        <end position="51"/>
    </location>
</feature>
<keyword evidence="1" id="KW-0677">Repeat</keyword>